<keyword evidence="1" id="KW-1133">Transmembrane helix</keyword>
<accession>A0ABS7JL33</accession>
<evidence type="ECO:0000313" key="3">
    <source>
        <dbReference type="Proteomes" id="UP000700059"/>
    </source>
</evidence>
<keyword evidence="1" id="KW-0812">Transmembrane</keyword>
<reference evidence="2 3" key="1">
    <citation type="submission" date="2021-08" db="EMBL/GenBank/DDBJ databases">
        <title>Helicobacter spp. isolated from feces of Anatolian Ground Squirrel (Spermophilus xanthoprymnus) in Turkey.</title>
        <authorList>
            <person name="Aydin F."/>
            <person name="Abay S."/>
            <person name="Kayman T."/>
            <person name="Karakaya E."/>
            <person name="Saticioglu I.B."/>
        </authorList>
    </citation>
    <scope>NUCLEOTIDE SEQUENCE [LARGE SCALE GENOMIC DNA]</scope>
    <source>
        <strain evidence="2 3">Faydin-H70</strain>
    </source>
</reference>
<name>A0ABS7JL33_9HELI</name>
<dbReference type="InterPro" id="IPR011990">
    <property type="entry name" value="TPR-like_helical_dom_sf"/>
</dbReference>
<comment type="caution">
    <text evidence="2">The sequence shown here is derived from an EMBL/GenBank/DDBJ whole genome shotgun (WGS) entry which is preliminary data.</text>
</comment>
<evidence type="ECO:0000313" key="2">
    <source>
        <dbReference type="EMBL" id="MBX7490086.1"/>
    </source>
</evidence>
<keyword evidence="1" id="KW-0472">Membrane</keyword>
<dbReference type="Gene3D" id="1.25.40.10">
    <property type="entry name" value="Tetratricopeptide repeat domain"/>
    <property type="match status" value="1"/>
</dbReference>
<proteinExistence type="predicted"/>
<feature type="transmembrane region" description="Helical" evidence="1">
    <location>
        <begin position="17"/>
        <end position="37"/>
    </location>
</feature>
<gene>
    <name evidence="2" type="ORF">K4G57_01145</name>
</gene>
<protein>
    <submittedName>
        <fullName evidence="2">Tetratricopeptide repeat protein</fullName>
    </submittedName>
</protein>
<dbReference type="EMBL" id="JAIGYQ010000001">
    <property type="protein sequence ID" value="MBX7490086.1"/>
    <property type="molecule type" value="Genomic_DNA"/>
</dbReference>
<dbReference type="SUPFAM" id="SSF48452">
    <property type="entry name" value="TPR-like"/>
    <property type="match status" value="1"/>
</dbReference>
<organism evidence="2 3">
    <name type="scientific">Helicobacter turcicus</name>
    <dbReference type="NCBI Taxonomy" id="2867412"/>
    <lineage>
        <taxon>Bacteria</taxon>
        <taxon>Pseudomonadati</taxon>
        <taxon>Campylobacterota</taxon>
        <taxon>Epsilonproteobacteria</taxon>
        <taxon>Campylobacterales</taxon>
        <taxon>Helicobacteraceae</taxon>
        <taxon>Helicobacter</taxon>
    </lineage>
</organism>
<keyword evidence="3" id="KW-1185">Reference proteome</keyword>
<dbReference type="Proteomes" id="UP000700059">
    <property type="component" value="Unassembled WGS sequence"/>
</dbReference>
<evidence type="ECO:0000256" key="1">
    <source>
        <dbReference type="SAM" id="Phobius"/>
    </source>
</evidence>
<sequence length="367" mass="42523">MDFFEYAIHNIEYRNPLFGVVVLIFCIGLVSLFGYYWNYIISKKQQEALSKFMKSFDYVGFDKEVKEFLALSPNPIPSLLFMAKMYQKSANYEKAIRLYATLLDSIKNPLDKIPILESLGLVYTKAGFPLRAKEIYLEILHHYPRNPIILNALIKIYEELNAFRDALEALDCLEEIQGGTQLHKAYLKTKILIFTHQNPTKISQNQLPSKLLTMLKDEPRLARLILSFFKDYHPTLFWQCLLENPHNLPLQILDLLWNQKEIPTSLLETLENSSLQENQNVLKDILEAKGILPLSTSKKATFELETLCLLRANKNYQGDLRFSYQCINCSGTSPLAFERCPYCAKLLTSKTLVFLKEKQDEVCYSFL</sequence>
<dbReference type="RefSeq" id="WP_221531340.1">
    <property type="nucleotide sequence ID" value="NZ_JAIGYP010000001.1"/>
</dbReference>